<dbReference type="Proteomes" id="UP001144372">
    <property type="component" value="Unassembled WGS sequence"/>
</dbReference>
<gene>
    <name evidence="1" type="ORF">DAMNIGENAA_06160</name>
</gene>
<dbReference type="EMBL" id="BSDR01000001">
    <property type="protein sequence ID" value="GLI33183.1"/>
    <property type="molecule type" value="Genomic_DNA"/>
</dbReference>
<keyword evidence="2" id="KW-1185">Reference proteome</keyword>
<evidence type="ECO:0000313" key="1">
    <source>
        <dbReference type="EMBL" id="GLI33183.1"/>
    </source>
</evidence>
<organism evidence="1 2">
    <name type="scientific">Desulforhabdus amnigena</name>
    <dbReference type="NCBI Taxonomy" id="40218"/>
    <lineage>
        <taxon>Bacteria</taxon>
        <taxon>Pseudomonadati</taxon>
        <taxon>Thermodesulfobacteriota</taxon>
        <taxon>Syntrophobacteria</taxon>
        <taxon>Syntrophobacterales</taxon>
        <taxon>Syntrophobacteraceae</taxon>
        <taxon>Desulforhabdus</taxon>
    </lineage>
</organism>
<protein>
    <submittedName>
        <fullName evidence="1">Uncharacterized protein</fullName>
    </submittedName>
</protein>
<sequence length="59" mass="6856">MLQVDVKKLFIVKVRKIGLAFKPLLPLKERISFLLPTEIMHTKMCTALTSRHMAYIWGV</sequence>
<accession>A0A9W6FRM8</accession>
<comment type="caution">
    <text evidence="1">The sequence shown here is derived from an EMBL/GenBank/DDBJ whole genome shotgun (WGS) entry which is preliminary data.</text>
</comment>
<name>A0A9W6FRM8_9BACT</name>
<proteinExistence type="predicted"/>
<evidence type="ECO:0000313" key="2">
    <source>
        <dbReference type="Proteomes" id="UP001144372"/>
    </source>
</evidence>
<reference evidence="1" key="1">
    <citation type="submission" date="2022-12" db="EMBL/GenBank/DDBJ databases">
        <title>Reference genome sequencing for broad-spectrum identification of bacterial and archaeal isolates by mass spectrometry.</title>
        <authorList>
            <person name="Sekiguchi Y."/>
            <person name="Tourlousse D.M."/>
        </authorList>
    </citation>
    <scope>NUCLEOTIDE SEQUENCE</scope>
    <source>
        <strain evidence="1">ASRB1</strain>
    </source>
</reference>
<dbReference type="AlphaFoldDB" id="A0A9W6FRM8"/>